<keyword evidence="2" id="KW-1185">Reference proteome</keyword>
<reference evidence="1 2" key="1">
    <citation type="journal article" date="2014" name="Genome Announc.">
        <title>Complete Genome Sequence of Hyphomicrobium nitrativorans Strain NL23, a Denitrifying Bacterium Isolated from Biofilm of a Methanol-Fed Denitrification System Treating Seawater at the Montreal Biodome.</title>
        <authorList>
            <person name="Martineau C."/>
            <person name="Villeneuve C."/>
            <person name="Mauffrey F."/>
            <person name="Villemur R."/>
        </authorList>
    </citation>
    <scope>NUCLEOTIDE SEQUENCE [LARGE SCALE GENOMIC DNA]</scope>
    <source>
        <strain evidence="1">NL23</strain>
    </source>
</reference>
<dbReference type="HOGENOM" id="CLU_2329946_0_0_5"/>
<dbReference type="KEGG" id="hni:W911_02505"/>
<organism evidence="1 2">
    <name type="scientific">Hyphomicrobium nitrativorans NL23</name>
    <dbReference type="NCBI Taxonomy" id="1029756"/>
    <lineage>
        <taxon>Bacteria</taxon>
        <taxon>Pseudomonadati</taxon>
        <taxon>Pseudomonadota</taxon>
        <taxon>Alphaproteobacteria</taxon>
        <taxon>Hyphomicrobiales</taxon>
        <taxon>Hyphomicrobiaceae</taxon>
        <taxon>Hyphomicrobium</taxon>
    </lineage>
</organism>
<evidence type="ECO:0000313" key="2">
    <source>
        <dbReference type="Proteomes" id="UP000018542"/>
    </source>
</evidence>
<dbReference type="PATRIC" id="fig|1029756.8.peg.532"/>
<dbReference type="EMBL" id="CP006912">
    <property type="protein sequence ID" value="AHB49855.1"/>
    <property type="molecule type" value="Genomic_DNA"/>
</dbReference>
<protein>
    <submittedName>
        <fullName evidence="1">Uncharacterized protein</fullName>
    </submittedName>
</protein>
<accession>V5SIG9</accession>
<proteinExistence type="predicted"/>
<dbReference type="Proteomes" id="UP000018542">
    <property type="component" value="Chromosome"/>
</dbReference>
<dbReference type="AlphaFoldDB" id="V5SIG9"/>
<dbReference type="STRING" id="1029756.W911_02505"/>
<name>V5SIG9_9HYPH</name>
<sequence length="98" mass="10910">MQTFEASLRGIGRAANMQPAVPLALRGSGRNEARNEDIARLHLAPMLRRRSGQSAERGDHTKVEAQSFIRLEAPLQFCQERFSHFAGSFLKSRDGIST</sequence>
<gene>
    <name evidence="1" type="ORF">W911_02505</name>
</gene>
<evidence type="ECO:0000313" key="1">
    <source>
        <dbReference type="EMBL" id="AHB49855.1"/>
    </source>
</evidence>